<evidence type="ECO:0000313" key="2">
    <source>
        <dbReference type="Proteomes" id="UP001159363"/>
    </source>
</evidence>
<gene>
    <name evidence="1" type="ORF">PR048_032042</name>
</gene>
<proteinExistence type="predicted"/>
<dbReference type="Proteomes" id="UP001159363">
    <property type="component" value="Chromosome 14"/>
</dbReference>
<name>A0ABQ9G7J8_9NEOP</name>
<sequence length="197" mass="21972">MKVNRIKFPTGIPPTYSHVKIEQDNATGLWVFSGISRFPSPFIAVLLHTNLASPPSVLKTSILRATEISSLIHCSLLLTHGTLGHAARTLTAWPRCSHKHTWPRSSHKGHLAMLLEHGTLGHAARTQDTWLRSSHTGHLAMLREHGTLGHVARTRDTWPCCSNTGHLAMLREHRTLGHVARTWDTWPCWSHTGHLAT</sequence>
<evidence type="ECO:0000313" key="1">
    <source>
        <dbReference type="EMBL" id="KAJ8868233.1"/>
    </source>
</evidence>
<comment type="caution">
    <text evidence="1">The sequence shown here is derived from an EMBL/GenBank/DDBJ whole genome shotgun (WGS) entry which is preliminary data.</text>
</comment>
<dbReference type="EMBL" id="JARBHB010000015">
    <property type="protein sequence ID" value="KAJ8868233.1"/>
    <property type="molecule type" value="Genomic_DNA"/>
</dbReference>
<reference evidence="1 2" key="1">
    <citation type="submission" date="2023-02" db="EMBL/GenBank/DDBJ databases">
        <title>LHISI_Scaffold_Assembly.</title>
        <authorList>
            <person name="Stuart O.P."/>
            <person name="Cleave R."/>
            <person name="Magrath M.J.L."/>
            <person name="Mikheyev A.S."/>
        </authorList>
    </citation>
    <scope>NUCLEOTIDE SEQUENCE [LARGE SCALE GENOMIC DNA]</scope>
    <source>
        <strain evidence="1">Daus_M_001</strain>
        <tissue evidence="1">Leg muscle</tissue>
    </source>
</reference>
<organism evidence="1 2">
    <name type="scientific">Dryococelus australis</name>
    <dbReference type="NCBI Taxonomy" id="614101"/>
    <lineage>
        <taxon>Eukaryota</taxon>
        <taxon>Metazoa</taxon>
        <taxon>Ecdysozoa</taxon>
        <taxon>Arthropoda</taxon>
        <taxon>Hexapoda</taxon>
        <taxon>Insecta</taxon>
        <taxon>Pterygota</taxon>
        <taxon>Neoptera</taxon>
        <taxon>Polyneoptera</taxon>
        <taxon>Phasmatodea</taxon>
        <taxon>Verophasmatodea</taxon>
        <taxon>Anareolatae</taxon>
        <taxon>Phasmatidae</taxon>
        <taxon>Eurycanthinae</taxon>
        <taxon>Dryococelus</taxon>
    </lineage>
</organism>
<accession>A0ABQ9G7J8</accession>
<protein>
    <submittedName>
        <fullName evidence="1">Uncharacterized protein</fullName>
    </submittedName>
</protein>
<keyword evidence="2" id="KW-1185">Reference proteome</keyword>